<dbReference type="EMBL" id="CP002085">
    <property type="protein sequence ID" value="ADK84791.1"/>
    <property type="molecule type" value="Genomic_DNA"/>
</dbReference>
<proteinExistence type="predicted"/>
<feature type="transmembrane region" description="Helical" evidence="1">
    <location>
        <begin position="77"/>
        <end position="95"/>
    </location>
</feature>
<keyword evidence="1" id="KW-0812">Transmembrane</keyword>
<dbReference type="STRING" id="644282.Deba_1423"/>
<dbReference type="AlphaFoldDB" id="E1QGU8"/>
<gene>
    <name evidence="2" type="ordered locus">Deba_1423</name>
</gene>
<name>E1QGU8_DESB2</name>
<keyword evidence="1" id="KW-1133">Transmembrane helix</keyword>
<evidence type="ECO:0000313" key="2">
    <source>
        <dbReference type="EMBL" id="ADK84791.1"/>
    </source>
</evidence>
<keyword evidence="1" id="KW-0472">Membrane</keyword>
<reference evidence="2 3" key="1">
    <citation type="journal article" date="2010" name="Stand. Genomic Sci.">
        <title>Complete genome sequence of Desulfarculus baarsii type strain (2st14).</title>
        <authorList>
            <person name="Sun H."/>
            <person name="Spring S."/>
            <person name="Lapidus A."/>
            <person name="Davenport K."/>
            <person name="Del Rio T.G."/>
            <person name="Tice H."/>
            <person name="Nolan M."/>
            <person name="Copeland A."/>
            <person name="Cheng J.F."/>
            <person name="Lucas S."/>
            <person name="Tapia R."/>
            <person name="Goodwin L."/>
            <person name="Pitluck S."/>
            <person name="Ivanova N."/>
            <person name="Pagani I."/>
            <person name="Mavromatis K."/>
            <person name="Ovchinnikova G."/>
            <person name="Pati A."/>
            <person name="Chen A."/>
            <person name="Palaniappan K."/>
            <person name="Hauser L."/>
            <person name="Chang Y.J."/>
            <person name="Jeffries C.D."/>
            <person name="Detter J.C."/>
            <person name="Han C."/>
            <person name="Rohde M."/>
            <person name="Brambilla E."/>
            <person name="Goker M."/>
            <person name="Woyke T."/>
            <person name="Bristow J."/>
            <person name="Eisen J.A."/>
            <person name="Markowitz V."/>
            <person name="Hugenholtz P."/>
            <person name="Kyrpides N.C."/>
            <person name="Klenk H.P."/>
            <person name="Land M."/>
        </authorList>
    </citation>
    <scope>NUCLEOTIDE SEQUENCE [LARGE SCALE GENOMIC DNA]</scope>
    <source>
        <strain evidence="3">ATCC 33931 / DSM 2075 / LMG 7858 / VKM B-1802 / 2st14</strain>
    </source>
</reference>
<accession>E1QGU8</accession>
<dbReference type="KEGG" id="dbr:Deba_1423"/>
<evidence type="ECO:0000313" key="3">
    <source>
        <dbReference type="Proteomes" id="UP000009047"/>
    </source>
</evidence>
<organism evidence="2 3">
    <name type="scientific">Desulfarculus baarsii (strain ATCC 33931 / DSM 2075 / LMG 7858 / VKM B-1802 / 2st14)</name>
    <dbReference type="NCBI Taxonomy" id="644282"/>
    <lineage>
        <taxon>Bacteria</taxon>
        <taxon>Pseudomonadati</taxon>
        <taxon>Thermodesulfobacteriota</taxon>
        <taxon>Desulfarculia</taxon>
        <taxon>Desulfarculales</taxon>
        <taxon>Desulfarculaceae</taxon>
        <taxon>Desulfarculus</taxon>
    </lineage>
</organism>
<sequence>MLFQAMIVLALSLGLLLFITARGLGPMSQGETIVRYAALLAQDAPAARLVQTIMGDGPPQWAMGLCVVWERANVAGFWWVPLVLALIVWLVGRAARRRRGP</sequence>
<dbReference type="Proteomes" id="UP000009047">
    <property type="component" value="Chromosome"/>
</dbReference>
<protein>
    <submittedName>
        <fullName evidence="2">Uncharacterized protein</fullName>
    </submittedName>
</protein>
<dbReference type="HOGENOM" id="CLU_2286909_0_0_7"/>
<evidence type="ECO:0000256" key="1">
    <source>
        <dbReference type="SAM" id="Phobius"/>
    </source>
</evidence>
<keyword evidence="3" id="KW-1185">Reference proteome</keyword>